<keyword evidence="2" id="KW-0812">Transmembrane</keyword>
<dbReference type="AlphaFoldDB" id="A0A1C7I6X8"/>
<evidence type="ECO:0000313" key="4">
    <source>
        <dbReference type="Proteomes" id="UP000092574"/>
    </source>
</evidence>
<keyword evidence="4" id="KW-1185">Reference proteome</keyword>
<dbReference type="EMBL" id="CP015405">
    <property type="protein sequence ID" value="ANU75361.1"/>
    <property type="molecule type" value="Genomic_DNA"/>
</dbReference>
<dbReference type="KEGG" id="byl:A4V09_06020"/>
<evidence type="ECO:0000256" key="1">
    <source>
        <dbReference type="SAM" id="MobiDB-lite"/>
    </source>
</evidence>
<sequence length="350" mass="39856">MLIHIILGILKIIGILLLVILCLLLLLLLSLVFVPVRYYGSAYREDGEYEAKVKISWLFHLVFVTGRYGSETEGIQLSIRFLGIPVDVVLKKIAAWSQKRQKKKSKKKSKKKPELTTAEEKKTAVPEKEGTEEQKALLDKGKETAEQAEAVSEQPRSVKQALLETKEQAGQNAKAATVKQKEEPKPKRNPLDKIRRIFAKTAEILKKIFALPGKIKAAFVNFRRTAKEIYGKIKQGKELLSSESFLGVKTLIFGELGTLMGHVRPRKLKGDIYFGFDDPALTGQVLAAASIFYPFYGRGFSLHPYFDRVILEGRAQIWGRMYGVIFVRTVWRLFRDSNVKELRKKFRKDK</sequence>
<feature type="compositionally biased region" description="Basic and acidic residues" evidence="1">
    <location>
        <begin position="112"/>
        <end position="145"/>
    </location>
</feature>
<proteinExistence type="predicted"/>
<gene>
    <name evidence="3" type="ORF">A4V09_06020</name>
</gene>
<organism evidence="3 4">
    <name type="scientific">Blautia pseudococcoides</name>
    <dbReference type="NCBI Taxonomy" id="1796616"/>
    <lineage>
        <taxon>Bacteria</taxon>
        <taxon>Bacillati</taxon>
        <taxon>Bacillota</taxon>
        <taxon>Clostridia</taxon>
        <taxon>Lachnospirales</taxon>
        <taxon>Lachnospiraceae</taxon>
        <taxon>Blautia</taxon>
    </lineage>
</organism>
<evidence type="ECO:0000313" key="3">
    <source>
        <dbReference type="EMBL" id="ANU75361.1"/>
    </source>
</evidence>
<protein>
    <recommendedName>
        <fullName evidence="5">DUF2953 family protein</fullName>
    </recommendedName>
</protein>
<evidence type="ECO:0008006" key="5">
    <source>
        <dbReference type="Google" id="ProtNLM"/>
    </source>
</evidence>
<accession>A0A1C7I6X8</accession>
<dbReference type="STRING" id="1796616.A4V09_06020"/>
<name>A0A1C7I6X8_9FIRM</name>
<feature type="transmembrane region" description="Helical" evidence="2">
    <location>
        <begin position="12"/>
        <end position="34"/>
    </location>
</feature>
<feature type="compositionally biased region" description="Basic and acidic residues" evidence="1">
    <location>
        <begin position="179"/>
        <end position="191"/>
    </location>
</feature>
<feature type="compositionally biased region" description="Basic residues" evidence="1">
    <location>
        <begin position="101"/>
        <end position="111"/>
    </location>
</feature>
<keyword evidence="2" id="KW-0472">Membrane</keyword>
<keyword evidence="2" id="KW-1133">Transmembrane helix</keyword>
<evidence type="ECO:0000256" key="2">
    <source>
        <dbReference type="SAM" id="Phobius"/>
    </source>
</evidence>
<reference evidence="3" key="1">
    <citation type="submission" date="2017-04" db="EMBL/GenBank/DDBJ databases">
        <title>Complete Genome Sequences of Twelve Strains of a Stable Defined Moderately Diverse Mouse Microbiota 2 (sDMDMm2).</title>
        <authorList>
            <person name="Uchimura Y."/>
            <person name="Wyss M."/>
            <person name="Brugiroux S."/>
            <person name="Limenitakis J.P."/>
            <person name="Stecher B."/>
            <person name="McCoy K.D."/>
            <person name="Macpherson A.J."/>
        </authorList>
    </citation>
    <scope>NUCLEOTIDE SEQUENCE</scope>
    <source>
        <strain evidence="3">YL58</strain>
    </source>
</reference>
<dbReference type="Proteomes" id="UP000092574">
    <property type="component" value="Chromosome"/>
</dbReference>
<feature type="region of interest" description="Disordered" evidence="1">
    <location>
        <begin position="101"/>
        <end position="191"/>
    </location>
</feature>